<dbReference type="AlphaFoldDB" id="X1K0I3"/>
<dbReference type="EMBL" id="BARU01036038">
    <property type="protein sequence ID" value="GAH87200.1"/>
    <property type="molecule type" value="Genomic_DNA"/>
</dbReference>
<sequence length="104" mass="11658">EWEETIPALMIVGAVQFGTNKKSRAKIEKWMVQEGTGIDLSRSPHKKHFDKCWGRLEKNGVFKKGKVCADFSDEHGEIELALLIGVARSHLKRGPKPAPQHVVV</sequence>
<protein>
    <submittedName>
        <fullName evidence="1">Uncharacterized protein</fullName>
    </submittedName>
</protein>
<reference evidence="1" key="1">
    <citation type="journal article" date="2014" name="Front. Microbiol.">
        <title>High frequency of phylogenetically diverse reductive dehalogenase-homologous genes in deep subseafloor sedimentary metagenomes.</title>
        <authorList>
            <person name="Kawai M."/>
            <person name="Futagami T."/>
            <person name="Toyoda A."/>
            <person name="Takaki Y."/>
            <person name="Nishi S."/>
            <person name="Hori S."/>
            <person name="Arai W."/>
            <person name="Tsubouchi T."/>
            <person name="Morono Y."/>
            <person name="Uchiyama I."/>
            <person name="Ito T."/>
            <person name="Fujiyama A."/>
            <person name="Inagaki F."/>
            <person name="Takami H."/>
        </authorList>
    </citation>
    <scope>NUCLEOTIDE SEQUENCE</scope>
    <source>
        <strain evidence="1">Expedition CK06-06</strain>
    </source>
</reference>
<name>X1K0I3_9ZZZZ</name>
<proteinExistence type="predicted"/>
<evidence type="ECO:0000313" key="1">
    <source>
        <dbReference type="EMBL" id="GAH87200.1"/>
    </source>
</evidence>
<accession>X1K0I3</accession>
<comment type="caution">
    <text evidence="1">The sequence shown here is derived from an EMBL/GenBank/DDBJ whole genome shotgun (WGS) entry which is preliminary data.</text>
</comment>
<organism evidence="1">
    <name type="scientific">marine sediment metagenome</name>
    <dbReference type="NCBI Taxonomy" id="412755"/>
    <lineage>
        <taxon>unclassified sequences</taxon>
        <taxon>metagenomes</taxon>
        <taxon>ecological metagenomes</taxon>
    </lineage>
</organism>
<gene>
    <name evidence="1" type="ORF">S03H2_56351</name>
</gene>
<feature type="non-terminal residue" evidence="1">
    <location>
        <position position="1"/>
    </location>
</feature>